<proteinExistence type="predicted"/>
<evidence type="ECO:0000313" key="1">
    <source>
        <dbReference type="EMBL" id="OGM29279.1"/>
    </source>
</evidence>
<protein>
    <submittedName>
        <fullName evidence="1">Uncharacterized protein</fullName>
    </submittedName>
</protein>
<dbReference type="AlphaFoldDB" id="A0A1F7YQX6"/>
<reference evidence="1 2" key="1">
    <citation type="journal article" date="2016" name="Nat. Commun.">
        <title>Thousands of microbial genomes shed light on interconnected biogeochemical processes in an aquifer system.</title>
        <authorList>
            <person name="Anantharaman K."/>
            <person name="Brown C.T."/>
            <person name="Hug L.A."/>
            <person name="Sharon I."/>
            <person name="Castelle C.J."/>
            <person name="Probst A.J."/>
            <person name="Thomas B.C."/>
            <person name="Singh A."/>
            <person name="Wilkins M.J."/>
            <person name="Karaoz U."/>
            <person name="Brodie E.L."/>
            <person name="Williams K.H."/>
            <person name="Hubbard S.S."/>
            <person name="Banfield J.F."/>
        </authorList>
    </citation>
    <scope>NUCLEOTIDE SEQUENCE [LARGE SCALE GENOMIC DNA]</scope>
</reference>
<dbReference type="Proteomes" id="UP000177263">
    <property type="component" value="Unassembled WGS sequence"/>
</dbReference>
<gene>
    <name evidence="1" type="ORF">A2801_02015</name>
</gene>
<accession>A0A1F7YQX6</accession>
<dbReference type="EMBL" id="MGGM01000015">
    <property type="protein sequence ID" value="OGM29279.1"/>
    <property type="molecule type" value="Genomic_DNA"/>
</dbReference>
<evidence type="ECO:0000313" key="2">
    <source>
        <dbReference type="Proteomes" id="UP000177263"/>
    </source>
</evidence>
<organism evidence="1 2">
    <name type="scientific">Candidatus Woesebacteria bacterium RIFCSPHIGHO2_01_FULL_41_10</name>
    <dbReference type="NCBI Taxonomy" id="1802500"/>
    <lineage>
        <taxon>Bacteria</taxon>
        <taxon>Candidatus Woeseibacteriota</taxon>
    </lineage>
</organism>
<sequence>MVNQKQPRYYTAQLLIKKGRVVRLTGFPKKGDYLYLIHTESFFAVNKLGQLGWKLIQMKQLSEGLRLSFRYDCQF</sequence>
<comment type="caution">
    <text evidence="1">The sequence shown here is derived from an EMBL/GenBank/DDBJ whole genome shotgun (WGS) entry which is preliminary data.</text>
</comment>
<name>A0A1F7YQX6_9BACT</name>